<evidence type="ECO:0000256" key="2">
    <source>
        <dbReference type="SAM" id="MobiDB-lite"/>
    </source>
</evidence>
<protein>
    <recommendedName>
        <fullName evidence="5">Methyltransferase</fullName>
    </recommendedName>
</protein>
<evidence type="ECO:0000313" key="4">
    <source>
        <dbReference type="Proteomes" id="UP000760494"/>
    </source>
</evidence>
<proteinExistence type="inferred from homology"/>
<dbReference type="CDD" id="cd02440">
    <property type="entry name" value="AdoMet_MTases"/>
    <property type="match status" value="2"/>
</dbReference>
<comment type="similarity">
    <text evidence="1">Belongs to the methyltransferase superfamily. LaeA methyltransferase family.</text>
</comment>
<evidence type="ECO:0000256" key="1">
    <source>
        <dbReference type="ARBA" id="ARBA00038158"/>
    </source>
</evidence>
<dbReference type="AlphaFoldDB" id="A0A9Q9RKS3"/>
<dbReference type="PANTHER" id="PTHR43591:SF10">
    <property type="entry name" value="ABC TRANSMEMBRANE TYPE-1 DOMAIN-CONTAINING PROTEIN-RELATED"/>
    <property type="match status" value="1"/>
</dbReference>
<dbReference type="EMBL" id="CABFJX010000124">
    <property type="protein sequence ID" value="VTT64905.1"/>
    <property type="molecule type" value="Genomic_DNA"/>
</dbReference>
<evidence type="ECO:0008006" key="5">
    <source>
        <dbReference type="Google" id="ProtNLM"/>
    </source>
</evidence>
<organism evidence="3 4">
    <name type="scientific">Fusarium fujikuroi</name>
    <name type="common">Bakanae and foot rot disease fungus</name>
    <name type="synonym">Gibberella fujikuroi</name>
    <dbReference type="NCBI Taxonomy" id="5127"/>
    <lineage>
        <taxon>Eukaryota</taxon>
        <taxon>Fungi</taxon>
        <taxon>Dikarya</taxon>
        <taxon>Ascomycota</taxon>
        <taxon>Pezizomycotina</taxon>
        <taxon>Sordariomycetes</taxon>
        <taxon>Hypocreomycetidae</taxon>
        <taxon>Hypocreales</taxon>
        <taxon>Nectriaceae</taxon>
        <taxon>Fusarium</taxon>
        <taxon>Fusarium fujikuroi species complex</taxon>
    </lineage>
</organism>
<dbReference type="Proteomes" id="UP000760494">
    <property type="component" value="Unassembled WGS sequence"/>
</dbReference>
<dbReference type="Gene3D" id="3.40.50.150">
    <property type="entry name" value="Vaccinia Virus protein VP39"/>
    <property type="match status" value="2"/>
</dbReference>
<accession>A0A9Q9RKS3</accession>
<reference evidence="3" key="1">
    <citation type="submission" date="2019-05" db="EMBL/GenBank/DDBJ databases">
        <authorList>
            <person name="Piombo E."/>
        </authorList>
    </citation>
    <scope>NUCLEOTIDE SEQUENCE</scope>
    <source>
        <strain evidence="3">C2S</strain>
    </source>
</reference>
<name>A0A9Q9RKS3_FUSFU</name>
<gene>
    <name evidence="3" type="ORF">C2S_5664</name>
</gene>
<dbReference type="Pfam" id="PF13489">
    <property type="entry name" value="Methyltransf_23"/>
    <property type="match status" value="2"/>
</dbReference>
<dbReference type="InterPro" id="IPR029063">
    <property type="entry name" value="SAM-dependent_MTases_sf"/>
</dbReference>
<dbReference type="SUPFAM" id="SSF53335">
    <property type="entry name" value="S-adenosyl-L-methionine-dependent methyltransferases"/>
    <property type="match status" value="2"/>
</dbReference>
<dbReference type="PANTHER" id="PTHR43591">
    <property type="entry name" value="METHYLTRANSFERASE"/>
    <property type="match status" value="1"/>
</dbReference>
<comment type="caution">
    <text evidence="3">The sequence shown here is derived from an EMBL/GenBank/DDBJ whole genome shotgun (WGS) entry which is preliminary data.</text>
</comment>
<feature type="region of interest" description="Disordered" evidence="2">
    <location>
        <begin position="26"/>
        <end position="56"/>
    </location>
</feature>
<dbReference type="GO" id="GO:0008168">
    <property type="term" value="F:methyltransferase activity"/>
    <property type="evidence" value="ECO:0007669"/>
    <property type="project" value="TreeGrafter"/>
</dbReference>
<sequence length="695" mass="78582">MASEPTETPGLTLPPAPTPAWEVLQNLQQGQENHDPEHDDAETDEGFDGHISLSTEPYMEGPTIRIEYVSILTRPRASNDDQASQSLDLAHHFTLLLLEDKLHLAPLKPDIRRVLDIGTGTAIWAIDFADEHPHVEVVGTEISPIQPTWMPSNLQLEIEDCNDTWTFQPDSFDFVHMRFMLGSITDWTATFRESFTACAPGGWVESYEVSSTMESDDNSIPDGSAMKRWGEVFEEGGQRAGRSFAMIREDVQRNSMEEAGFVNIHVVDLKVISYFGPTLWIGLTVSQQAPLGPWHTEERLKQVGQYMQAALERDYEGYLLFLACELLGWTEDQVRALCTQLRREIRSGQHHPYFRQRIVYADETTATVTGGDESTTDQPLHPVTHWEQLNEQEEADNNDADSVISNPAESTASMTSSILSYRTIQGRTFHSERGNAQYWAANDEQQNESMDIVEHILILKPGSDFADQFPGAKVVGTDISPIQPAWVPPNLEFCLTLISSESHIDDCTQPWTFAPDSIDFVHMRYLFGSIKDWSALFKEAFRACRPGGWVESHEASAMMESDDGTVTDTSAMHEWGRFFIEGGKKMGQPCTIIEDDLQQKCMREAGFEDIQIADYKIAIGGWPKDKKMREIGQYVLAALEQDFEGYVLYMASQLLGWSMQEVKVYCAQLRRELRSTANHPFFRYRAVYGRKPQAS</sequence>
<evidence type="ECO:0000313" key="3">
    <source>
        <dbReference type="EMBL" id="VTT64905.1"/>
    </source>
</evidence>
<feature type="compositionally biased region" description="Low complexity" evidence="2">
    <location>
        <begin position="1"/>
        <end position="11"/>
    </location>
</feature>
<feature type="region of interest" description="Disordered" evidence="2">
    <location>
        <begin position="1"/>
        <end position="20"/>
    </location>
</feature>